<name>A0ABP3ITL7_9ACTN</name>
<evidence type="ECO:0000313" key="2">
    <source>
        <dbReference type="Proteomes" id="UP001500879"/>
    </source>
</evidence>
<dbReference type="EMBL" id="BAAABX010000056">
    <property type="protein sequence ID" value="GAA0424601.1"/>
    <property type="molecule type" value="Genomic_DNA"/>
</dbReference>
<gene>
    <name evidence="1" type="ORF">GCM10010357_52640</name>
</gene>
<proteinExistence type="predicted"/>
<organism evidence="1 2">
    <name type="scientific">Streptomyces luteireticuli</name>
    <dbReference type="NCBI Taxonomy" id="173858"/>
    <lineage>
        <taxon>Bacteria</taxon>
        <taxon>Bacillati</taxon>
        <taxon>Actinomycetota</taxon>
        <taxon>Actinomycetes</taxon>
        <taxon>Kitasatosporales</taxon>
        <taxon>Streptomycetaceae</taxon>
        <taxon>Streptomyces</taxon>
    </lineage>
</organism>
<accession>A0ABP3ITL7</accession>
<sequence>MLSLVPPLVELLKMEADVPDDIPLKTPELTDEQIAGWMHGPLTIARYMLESGRS</sequence>
<protein>
    <submittedName>
        <fullName evidence="1">Uncharacterized protein</fullName>
    </submittedName>
</protein>
<comment type="caution">
    <text evidence="1">The sequence shown here is derived from an EMBL/GenBank/DDBJ whole genome shotgun (WGS) entry which is preliminary data.</text>
</comment>
<dbReference type="RefSeq" id="WP_344029182.1">
    <property type="nucleotide sequence ID" value="NZ_BAAABX010000056.1"/>
</dbReference>
<keyword evidence="2" id="KW-1185">Reference proteome</keyword>
<evidence type="ECO:0000313" key="1">
    <source>
        <dbReference type="EMBL" id="GAA0424601.1"/>
    </source>
</evidence>
<dbReference type="Proteomes" id="UP001500879">
    <property type="component" value="Unassembled WGS sequence"/>
</dbReference>
<reference evidence="2" key="1">
    <citation type="journal article" date="2019" name="Int. J. Syst. Evol. Microbiol.">
        <title>The Global Catalogue of Microorganisms (GCM) 10K type strain sequencing project: providing services to taxonomists for standard genome sequencing and annotation.</title>
        <authorList>
            <consortium name="The Broad Institute Genomics Platform"/>
            <consortium name="The Broad Institute Genome Sequencing Center for Infectious Disease"/>
            <person name="Wu L."/>
            <person name="Ma J."/>
        </authorList>
    </citation>
    <scope>NUCLEOTIDE SEQUENCE [LARGE SCALE GENOMIC DNA]</scope>
    <source>
        <strain evidence="2">JCM 4788</strain>
    </source>
</reference>